<dbReference type="InterPro" id="IPR052063">
    <property type="entry name" value="Polysaccharide_Lyase_1"/>
</dbReference>
<evidence type="ECO:0000313" key="5">
    <source>
        <dbReference type="Proteomes" id="UP000217265"/>
    </source>
</evidence>
<name>A0A290Q2N8_9BACT</name>
<keyword evidence="2" id="KW-0325">Glycoprotein</keyword>
<proteinExistence type="predicted"/>
<dbReference type="EMBL" id="CP023344">
    <property type="protein sequence ID" value="ATC62567.1"/>
    <property type="molecule type" value="Genomic_DNA"/>
</dbReference>
<dbReference type="AlphaFoldDB" id="A0A290Q2N8"/>
<dbReference type="SUPFAM" id="SSF51126">
    <property type="entry name" value="Pectin lyase-like"/>
    <property type="match status" value="1"/>
</dbReference>
<dbReference type="PANTHER" id="PTHR42970:SF1">
    <property type="entry name" value="PECTATE LYASE C-RELATED"/>
    <property type="match status" value="1"/>
</dbReference>
<dbReference type="InterPro" id="IPR011050">
    <property type="entry name" value="Pectin_lyase_fold/virulence"/>
</dbReference>
<reference evidence="4 5" key="1">
    <citation type="submission" date="2017-09" db="EMBL/GenBank/DDBJ databases">
        <title>Complete genome sequence of Verrucomicrobial strain HZ-65, isolated from freshwater.</title>
        <authorList>
            <person name="Choi A."/>
        </authorList>
    </citation>
    <scope>NUCLEOTIDE SEQUENCE [LARGE SCALE GENOMIC DNA]</scope>
    <source>
        <strain evidence="4 5">HZ-65</strain>
    </source>
</reference>
<protein>
    <recommendedName>
        <fullName evidence="6">Pectate lyase</fullName>
    </recommendedName>
</protein>
<evidence type="ECO:0000256" key="1">
    <source>
        <dbReference type="ARBA" id="ARBA00022723"/>
    </source>
</evidence>
<dbReference type="Proteomes" id="UP000217265">
    <property type="component" value="Chromosome"/>
</dbReference>
<feature type="chain" id="PRO_5013103917" description="Pectate lyase" evidence="3">
    <location>
        <begin position="39"/>
        <end position="372"/>
    </location>
</feature>
<organism evidence="4 5">
    <name type="scientific">Nibricoccus aquaticus</name>
    <dbReference type="NCBI Taxonomy" id="2576891"/>
    <lineage>
        <taxon>Bacteria</taxon>
        <taxon>Pseudomonadati</taxon>
        <taxon>Verrucomicrobiota</taxon>
        <taxon>Opitutia</taxon>
        <taxon>Opitutales</taxon>
        <taxon>Opitutaceae</taxon>
        <taxon>Nibricoccus</taxon>
    </lineage>
</organism>
<keyword evidence="3" id="KW-0732">Signal</keyword>
<dbReference type="RefSeq" id="WP_096054202.1">
    <property type="nucleotide sequence ID" value="NZ_CP023344.1"/>
</dbReference>
<evidence type="ECO:0000313" key="4">
    <source>
        <dbReference type="EMBL" id="ATC62567.1"/>
    </source>
</evidence>
<sequence>MHPNPVHSFAKSPAHSLRVFSALVVAALTFAATPTLHAVAFSGAQGYGANATGGSTVVRVTNLNDSGTGSLRAALSASGRRVVFDVAGTIRITSALVVPTNTTIDGTTAPSPGITVTGYNTSCSDRNNIIIRNIRFREDLTGPSGKCSFQGTNCYNIILDHCSLQWGRWDTLSFTGNSHDITVQYCIIGESIDPQYFGNLIDACDRVSLHHNLYIDNQSRNPKLKCNGQYINNVIYNWGSGGLIGGHSAGVWKSDIINNYFIAGPSTVNLNEWVSDCTATDTWYQSGNYHDLDRNAARNGTLIPASSFTAKAVTLVSAKQHAPSPAITVHAATYTVDQALTGKLGCQPNDAVDTRLVGYLRSYGTQGRIGKP</sequence>
<dbReference type="KEGG" id="vbh:CMV30_00455"/>
<dbReference type="Gene3D" id="2.160.20.10">
    <property type="entry name" value="Single-stranded right-handed beta-helix, Pectin lyase-like"/>
    <property type="match status" value="1"/>
</dbReference>
<keyword evidence="1" id="KW-0479">Metal-binding</keyword>
<dbReference type="PANTHER" id="PTHR42970">
    <property type="entry name" value="PECTATE LYASE C-RELATED"/>
    <property type="match status" value="1"/>
</dbReference>
<dbReference type="GO" id="GO:0046872">
    <property type="term" value="F:metal ion binding"/>
    <property type="evidence" value="ECO:0007669"/>
    <property type="project" value="UniProtKB-KW"/>
</dbReference>
<evidence type="ECO:0008006" key="6">
    <source>
        <dbReference type="Google" id="ProtNLM"/>
    </source>
</evidence>
<dbReference type="InterPro" id="IPR012334">
    <property type="entry name" value="Pectin_lyas_fold"/>
</dbReference>
<gene>
    <name evidence="4" type="ORF">CMV30_00455</name>
</gene>
<feature type="signal peptide" evidence="3">
    <location>
        <begin position="1"/>
        <end position="38"/>
    </location>
</feature>
<evidence type="ECO:0000256" key="2">
    <source>
        <dbReference type="ARBA" id="ARBA00023180"/>
    </source>
</evidence>
<dbReference type="OrthoDB" id="8737820at2"/>
<accession>A0A290Q2N8</accession>
<keyword evidence="5" id="KW-1185">Reference proteome</keyword>
<evidence type="ECO:0000256" key="3">
    <source>
        <dbReference type="SAM" id="SignalP"/>
    </source>
</evidence>